<dbReference type="EMBL" id="JAQQAF010000006">
    <property type="protein sequence ID" value="KAJ8476306.1"/>
    <property type="molecule type" value="Genomic_DNA"/>
</dbReference>
<feature type="region of interest" description="Disordered" evidence="1">
    <location>
        <begin position="1"/>
        <end position="30"/>
    </location>
</feature>
<proteinExistence type="predicted"/>
<dbReference type="Proteomes" id="UP001222027">
    <property type="component" value="Unassembled WGS sequence"/>
</dbReference>
<evidence type="ECO:0000313" key="2">
    <source>
        <dbReference type="EMBL" id="KAJ8476306.1"/>
    </source>
</evidence>
<evidence type="ECO:0000313" key="3">
    <source>
        <dbReference type="Proteomes" id="UP001222027"/>
    </source>
</evidence>
<accession>A0AAV8QD85</accession>
<feature type="compositionally biased region" description="Basic and acidic residues" evidence="1">
    <location>
        <begin position="16"/>
        <end position="25"/>
    </location>
</feature>
<reference evidence="2 3" key="1">
    <citation type="submission" date="2022-12" db="EMBL/GenBank/DDBJ databases">
        <title>Chromosome-scale assembly of the Ensete ventricosum genome.</title>
        <authorList>
            <person name="Dussert Y."/>
            <person name="Stocks J."/>
            <person name="Wendawek A."/>
            <person name="Woldeyes F."/>
            <person name="Nichols R.A."/>
            <person name="Borrell J.S."/>
        </authorList>
    </citation>
    <scope>NUCLEOTIDE SEQUENCE [LARGE SCALE GENOMIC DNA]</scope>
    <source>
        <strain evidence="3">cv. Maze</strain>
        <tissue evidence="2">Seeds</tissue>
    </source>
</reference>
<gene>
    <name evidence="2" type="ORF">OPV22_020033</name>
</gene>
<protein>
    <submittedName>
        <fullName evidence="2">Uncharacterized protein</fullName>
    </submittedName>
</protein>
<name>A0AAV8QD85_ENSVE</name>
<dbReference type="AlphaFoldDB" id="A0AAV8QD85"/>
<comment type="caution">
    <text evidence="2">The sequence shown here is derived from an EMBL/GenBank/DDBJ whole genome shotgun (WGS) entry which is preliminary data.</text>
</comment>
<keyword evidence="3" id="KW-1185">Reference proteome</keyword>
<sequence length="171" mass="19379">MKRQVKAKARGSANGSRREAEESKPRKARRGPVEVVRVIRDGRLRRLIRLLSVTQTQEGKLLRLRSVLSSPDLMYEKLCEARGKQDGTLSTGERKEQNLGEALLWASCNGLKRAPAPDPRRQESTSQWSLLIPDLEFAFFLCITFSAVDDKDAMVWFSWQKGQNDSSETNS</sequence>
<evidence type="ECO:0000256" key="1">
    <source>
        <dbReference type="SAM" id="MobiDB-lite"/>
    </source>
</evidence>
<organism evidence="2 3">
    <name type="scientific">Ensete ventricosum</name>
    <name type="common">Abyssinian banana</name>
    <name type="synonym">Musa ensete</name>
    <dbReference type="NCBI Taxonomy" id="4639"/>
    <lineage>
        <taxon>Eukaryota</taxon>
        <taxon>Viridiplantae</taxon>
        <taxon>Streptophyta</taxon>
        <taxon>Embryophyta</taxon>
        <taxon>Tracheophyta</taxon>
        <taxon>Spermatophyta</taxon>
        <taxon>Magnoliopsida</taxon>
        <taxon>Liliopsida</taxon>
        <taxon>Zingiberales</taxon>
        <taxon>Musaceae</taxon>
        <taxon>Ensete</taxon>
    </lineage>
</organism>